<proteinExistence type="predicted"/>
<protein>
    <submittedName>
        <fullName evidence="2">GNAT family N-acetyltransferase</fullName>
        <ecNumber evidence="2">2.3.-.-</ecNumber>
    </submittedName>
</protein>
<dbReference type="GO" id="GO:0016746">
    <property type="term" value="F:acyltransferase activity"/>
    <property type="evidence" value="ECO:0007669"/>
    <property type="project" value="UniProtKB-KW"/>
</dbReference>
<dbReference type="Pfam" id="PF13302">
    <property type="entry name" value="Acetyltransf_3"/>
    <property type="match status" value="1"/>
</dbReference>
<evidence type="ECO:0000313" key="3">
    <source>
        <dbReference type="Proteomes" id="UP001595868"/>
    </source>
</evidence>
<gene>
    <name evidence="2" type="ORF">ACFOX0_27820</name>
</gene>
<dbReference type="EMBL" id="JBHSBN010000027">
    <property type="protein sequence ID" value="MFC4109724.1"/>
    <property type="molecule type" value="Genomic_DNA"/>
</dbReference>
<dbReference type="InterPro" id="IPR000182">
    <property type="entry name" value="GNAT_dom"/>
</dbReference>
<keyword evidence="3" id="KW-1185">Reference proteome</keyword>
<dbReference type="InterPro" id="IPR016181">
    <property type="entry name" value="Acyl_CoA_acyltransferase"/>
</dbReference>
<sequence>MQQLGTDVLNLPIDGEFTRVEVEILRSQDRTVQIGWTWMTPGHWRTGANTKAKFMLMRHAFEHQNTGRVAVKTDLRNERSQQATDLEWSG</sequence>
<dbReference type="Proteomes" id="UP001595868">
    <property type="component" value="Unassembled WGS sequence"/>
</dbReference>
<dbReference type="PANTHER" id="PTHR43610:SF1">
    <property type="entry name" value="N-ACETYLTRANSFERASE DOMAIN-CONTAINING PROTEIN"/>
    <property type="match status" value="1"/>
</dbReference>
<dbReference type="Gene3D" id="3.40.630.30">
    <property type="match status" value="1"/>
</dbReference>
<organism evidence="2 3">
    <name type="scientific">Micromonospora zhanjiangensis</name>
    <dbReference type="NCBI Taxonomy" id="1522057"/>
    <lineage>
        <taxon>Bacteria</taxon>
        <taxon>Bacillati</taxon>
        <taxon>Actinomycetota</taxon>
        <taxon>Actinomycetes</taxon>
        <taxon>Micromonosporales</taxon>
        <taxon>Micromonosporaceae</taxon>
        <taxon>Micromonospora</taxon>
    </lineage>
</organism>
<evidence type="ECO:0000313" key="2">
    <source>
        <dbReference type="EMBL" id="MFC4109724.1"/>
    </source>
</evidence>
<name>A0ABV8KUP6_9ACTN</name>
<comment type="caution">
    <text evidence="2">The sequence shown here is derived from an EMBL/GenBank/DDBJ whole genome shotgun (WGS) entry which is preliminary data.</text>
</comment>
<feature type="domain" description="N-acetyltransferase" evidence="1">
    <location>
        <begin position="28"/>
        <end position="83"/>
    </location>
</feature>
<dbReference type="SUPFAM" id="SSF55729">
    <property type="entry name" value="Acyl-CoA N-acyltransferases (Nat)"/>
    <property type="match status" value="1"/>
</dbReference>
<dbReference type="PANTHER" id="PTHR43610">
    <property type="entry name" value="BLL6696 PROTEIN"/>
    <property type="match status" value="1"/>
</dbReference>
<keyword evidence="2" id="KW-0012">Acyltransferase</keyword>
<reference evidence="3" key="1">
    <citation type="journal article" date="2019" name="Int. J. Syst. Evol. Microbiol.">
        <title>The Global Catalogue of Microorganisms (GCM) 10K type strain sequencing project: providing services to taxonomists for standard genome sequencing and annotation.</title>
        <authorList>
            <consortium name="The Broad Institute Genomics Platform"/>
            <consortium name="The Broad Institute Genome Sequencing Center for Infectious Disease"/>
            <person name="Wu L."/>
            <person name="Ma J."/>
        </authorList>
    </citation>
    <scope>NUCLEOTIDE SEQUENCE [LARGE SCALE GENOMIC DNA]</scope>
    <source>
        <strain evidence="3">2902at01</strain>
    </source>
</reference>
<evidence type="ECO:0000259" key="1">
    <source>
        <dbReference type="Pfam" id="PF13302"/>
    </source>
</evidence>
<dbReference type="EC" id="2.3.-.-" evidence="2"/>
<accession>A0ABV8KUP6</accession>
<dbReference type="RefSeq" id="WP_377551470.1">
    <property type="nucleotide sequence ID" value="NZ_JBHSBN010000027.1"/>
</dbReference>
<keyword evidence="2" id="KW-0808">Transferase</keyword>